<feature type="region of interest" description="Disordered" evidence="1">
    <location>
        <begin position="41"/>
        <end position="94"/>
    </location>
</feature>
<evidence type="ECO:0000313" key="3">
    <source>
        <dbReference type="Proteomes" id="UP000295705"/>
    </source>
</evidence>
<sequence>MNTVINVQKADRDRRGGRKNSTLVMPFPVDLLRFFEHAGAASRGTAVPHEPALRSAPVSGDATPEHDPARPAATSRSNGAGRPDGGGTLPPAGG</sequence>
<organism evidence="2 3">
    <name type="scientific">Actinomycetospora succinea</name>
    <dbReference type="NCBI Taxonomy" id="663603"/>
    <lineage>
        <taxon>Bacteria</taxon>
        <taxon>Bacillati</taxon>
        <taxon>Actinomycetota</taxon>
        <taxon>Actinomycetes</taxon>
        <taxon>Pseudonocardiales</taxon>
        <taxon>Pseudonocardiaceae</taxon>
        <taxon>Actinomycetospora</taxon>
    </lineage>
</organism>
<dbReference type="EMBL" id="SNYO01000004">
    <property type="protein sequence ID" value="TDQ58947.1"/>
    <property type="molecule type" value="Genomic_DNA"/>
</dbReference>
<keyword evidence="3" id="KW-1185">Reference proteome</keyword>
<dbReference type="Proteomes" id="UP000295705">
    <property type="component" value="Unassembled WGS sequence"/>
</dbReference>
<name>A0A4R6VAH4_9PSEU</name>
<comment type="caution">
    <text evidence="2">The sequence shown here is derived from an EMBL/GenBank/DDBJ whole genome shotgun (WGS) entry which is preliminary data.</text>
</comment>
<reference evidence="2 3" key="1">
    <citation type="submission" date="2019-03" db="EMBL/GenBank/DDBJ databases">
        <title>Genomic Encyclopedia of Type Strains, Phase IV (KMG-IV): sequencing the most valuable type-strain genomes for metagenomic binning, comparative biology and taxonomic classification.</title>
        <authorList>
            <person name="Goeker M."/>
        </authorList>
    </citation>
    <scope>NUCLEOTIDE SEQUENCE [LARGE SCALE GENOMIC DNA]</scope>
    <source>
        <strain evidence="2 3">DSM 45775</strain>
    </source>
</reference>
<evidence type="ECO:0000313" key="2">
    <source>
        <dbReference type="EMBL" id="TDQ58947.1"/>
    </source>
</evidence>
<protein>
    <submittedName>
        <fullName evidence="2">Uncharacterized protein</fullName>
    </submittedName>
</protein>
<feature type="region of interest" description="Disordered" evidence="1">
    <location>
        <begin position="1"/>
        <end position="23"/>
    </location>
</feature>
<accession>A0A4R6VAH4</accession>
<evidence type="ECO:0000256" key="1">
    <source>
        <dbReference type="SAM" id="MobiDB-lite"/>
    </source>
</evidence>
<proteinExistence type="predicted"/>
<dbReference type="AlphaFoldDB" id="A0A4R6VAH4"/>
<feature type="compositionally biased region" description="Gly residues" evidence="1">
    <location>
        <begin position="82"/>
        <end position="94"/>
    </location>
</feature>
<gene>
    <name evidence="2" type="ORF">EV188_104696</name>
</gene>